<feature type="transmembrane region" description="Helical" evidence="5">
    <location>
        <begin position="327"/>
        <end position="347"/>
    </location>
</feature>
<evidence type="ECO:0000256" key="1">
    <source>
        <dbReference type="ARBA" id="ARBA00004141"/>
    </source>
</evidence>
<accession>A0A1H1R3E9</accession>
<dbReference type="AlphaFoldDB" id="A0A1H1R3E9"/>
<dbReference type="PANTHER" id="PTHR43424:SF1">
    <property type="entry name" value="LOCUS PUTATIVE PROTEIN 1-RELATED"/>
    <property type="match status" value="1"/>
</dbReference>
<gene>
    <name evidence="6" type="ORF">SAMN05216421_1274</name>
</gene>
<evidence type="ECO:0000313" key="7">
    <source>
        <dbReference type="Proteomes" id="UP000243207"/>
    </source>
</evidence>
<dbReference type="CDD" id="cd13128">
    <property type="entry name" value="MATE_Wzx_like"/>
    <property type="match status" value="1"/>
</dbReference>
<keyword evidence="2 5" id="KW-0812">Transmembrane</keyword>
<dbReference type="InterPro" id="IPR052556">
    <property type="entry name" value="PolySynth_Transporter"/>
</dbReference>
<feature type="transmembrane region" description="Helical" evidence="5">
    <location>
        <begin position="48"/>
        <end position="72"/>
    </location>
</feature>
<evidence type="ECO:0000256" key="5">
    <source>
        <dbReference type="SAM" id="Phobius"/>
    </source>
</evidence>
<dbReference type="OrthoDB" id="103403at2"/>
<keyword evidence="4 5" id="KW-0472">Membrane</keyword>
<name>A0A1H1R3E9_9GAMM</name>
<dbReference type="GO" id="GO:0016020">
    <property type="term" value="C:membrane"/>
    <property type="evidence" value="ECO:0007669"/>
    <property type="project" value="UniProtKB-SubCell"/>
</dbReference>
<organism evidence="6 7">
    <name type="scientific">Halopseudomonas xinjiangensis</name>
    <dbReference type="NCBI Taxonomy" id="487184"/>
    <lineage>
        <taxon>Bacteria</taxon>
        <taxon>Pseudomonadati</taxon>
        <taxon>Pseudomonadota</taxon>
        <taxon>Gammaproteobacteria</taxon>
        <taxon>Pseudomonadales</taxon>
        <taxon>Pseudomonadaceae</taxon>
        <taxon>Halopseudomonas</taxon>
    </lineage>
</organism>
<dbReference type="InterPro" id="IPR002797">
    <property type="entry name" value="Polysacc_synth"/>
</dbReference>
<evidence type="ECO:0000256" key="3">
    <source>
        <dbReference type="ARBA" id="ARBA00022989"/>
    </source>
</evidence>
<feature type="transmembrane region" description="Helical" evidence="5">
    <location>
        <begin position="356"/>
        <end position="378"/>
    </location>
</feature>
<evidence type="ECO:0000313" key="6">
    <source>
        <dbReference type="EMBL" id="SDS30150.1"/>
    </source>
</evidence>
<evidence type="ECO:0000256" key="2">
    <source>
        <dbReference type="ARBA" id="ARBA00022692"/>
    </source>
</evidence>
<feature type="transmembrane region" description="Helical" evidence="5">
    <location>
        <begin position="146"/>
        <end position="164"/>
    </location>
</feature>
<dbReference type="Proteomes" id="UP000243207">
    <property type="component" value="Chromosome I"/>
</dbReference>
<comment type="subcellular location">
    <subcellularLocation>
        <location evidence="1">Membrane</location>
        <topology evidence="1">Multi-pass membrane protein</topology>
    </subcellularLocation>
</comment>
<feature type="transmembrane region" description="Helical" evidence="5">
    <location>
        <begin position="20"/>
        <end position="42"/>
    </location>
</feature>
<reference evidence="7" key="1">
    <citation type="submission" date="2016-10" db="EMBL/GenBank/DDBJ databases">
        <authorList>
            <person name="Varghese N."/>
            <person name="Submissions S."/>
        </authorList>
    </citation>
    <scope>NUCLEOTIDE SEQUENCE [LARGE SCALE GENOMIC DNA]</scope>
    <source>
        <strain evidence="7">NRRL B-51270</strain>
    </source>
</reference>
<keyword evidence="3 5" id="KW-1133">Transmembrane helix</keyword>
<feature type="transmembrane region" description="Helical" evidence="5">
    <location>
        <begin position="170"/>
        <end position="193"/>
    </location>
</feature>
<dbReference type="RefSeq" id="WP_093392360.1">
    <property type="nucleotide sequence ID" value="NZ_LT629736.1"/>
</dbReference>
<keyword evidence="7" id="KW-1185">Reference proteome</keyword>
<feature type="transmembrane region" description="Helical" evidence="5">
    <location>
        <begin position="116"/>
        <end position="134"/>
    </location>
</feature>
<evidence type="ECO:0000256" key="4">
    <source>
        <dbReference type="ARBA" id="ARBA00023136"/>
    </source>
</evidence>
<sequence>MGSGKTSELRKYLFNSGWLLLDKILMLGAGLAASLIVARFLGPEDFGYLNYALALVALLQIVCHLGMTGLLVKELRVRPEEEDRILSSVFVLKVGAAVLAYGLMLLIWFADDDHRMAVLPLVGIMLIFTPFEMLNDWFQSRVKAKYAAVAGMVGQIGGSSLKIIAAVAGFGLVAVAAAHVSIIVITVVLLSFFAFRLKRGFRFDFSWSLSKELLGKSFLIFLGSLSAVIYLKVDQIMLQHLVGDSAVGQYAAAAKLSEAWYILPQVLMASIFPKIIDISHGDKSKFNDFLQVTFDLLFLAALGLSLFVFLFSDLIIAVLYGEAYSEAAMVLSIHIFASVFVFMRALFSKWIILEEVFIFSLITQGLGAFSNVLLNYWLIQSHGAVGAAIATLVSYSIASYFSLLLSKKTRGIFWMMTRSIFLHAFLSVPAQIRNFRRS</sequence>
<proteinExistence type="predicted"/>
<dbReference type="STRING" id="487184.SAMN05216421_1274"/>
<protein>
    <submittedName>
        <fullName evidence="6">Membrane protein involved in the export of O-antigen and teichoic acid</fullName>
    </submittedName>
</protein>
<feature type="transmembrane region" description="Helical" evidence="5">
    <location>
        <begin position="84"/>
        <end position="110"/>
    </location>
</feature>
<dbReference type="Pfam" id="PF01943">
    <property type="entry name" value="Polysacc_synt"/>
    <property type="match status" value="1"/>
</dbReference>
<dbReference type="PANTHER" id="PTHR43424">
    <property type="entry name" value="LOCUS PUTATIVE PROTEIN 1-RELATED"/>
    <property type="match status" value="1"/>
</dbReference>
<feature type="transmembrane region" description="Helical" evidence="5">
    <location>
        <begin position="296"/>
        <end position="321"/>
    </location>
</feature>
<dbReference type="EMBL" id="LT629736">
    <property type="protein sequence ID" value="SDS30150.1"/>
    <property type="molecule type" value="Genomic_DNA"/>
</dbReference>
<feature type="transmembrane region" description="Helical" evidence="5">
    <location>
        <begin position="384"/>
        <end position="405"/>
    </location>
</feature>